<dbReference type="Proteomes" id="UP001482620">
    <property type="component" value="Unassembled WGS sequence"/>
</dbReference>
<comment type="caution">
    <text evidence="1">The sequence shown here is derived from an EMBL/GenBank/DDBJ whole genome shotgun (WGS) entry which is preliminary data.</text>
</comment>
<gene>
    <name evidence="1" type="ORF">ILYODFUR_015525</name>
</gene>
<name>A0ABV0US96_9TELE</name>
<evidence type="ECO:0000313" key="2">
    <source>
        <dbReference type="Proteomes" id="UP001482620"/>
    </source>
</evidence>
<evidence type="ECO:0000313" key="1">
    <source>
        <dbReference type="EMBL" id="MEQ2248073.1"/>
    </source>
</evidence>
<reference evidence="1 2" key="1">
    <citation type="submission" date="2021-06" db="EMBL/GenBank/DDBJ databases">
        <authorList>
            <person name="Palmer J.M."/>
        </authorList>
    </citation>
    <scope>NUCLEOTIDE SEQUENCE [LARGE SCALE GENOMIC DNA]</scope>
    <source>
        <strain evidence="2">if_2019</strain>
        <tissue evidence="1">Muscle</tissue>
    </source>
</reference>
<protein>
    <submittedName>
        <fullName evidence="1">Uncharacterized protein</fullName>
    </submittedName>
</protein>
<proteinExistence type="predicted"/>
<sequence>MTGGNTSPFINLHPHQRCSSGTRVFSEGAGSVSLQRDADAGPLSVEVPAHTLTLTAVRPPQATSICATSPLSLSCLSSSFFFSIEAYASSISSSSTAQPDSLSFLPLLPHIRVKPSDTTWDHVVQPALRDRSRWLWGQKQAPLLI</sequence>
<keyword evidence="2" id="KW-1185">Reference proteome</keyword>
<organism evidence="1 2">
    <name type="scientific">Ilyodon furcidens</name>
    <name type="common">goldbreast splitfin</name>
    <dbReference type="NCBI Taxonomy" id="33524"/>
    <lineage>
        <taxon>Eukaryota</taxon>
        <taxon>Metazoa</taxon>
        <taxon>Chordata</taxon>
        <taxon>Craniata</taxon>
        <taxon>Vertebrata</taxon>
        <taxon>Euteleostomi</taxon>
        <taxon>Actinopterygii</taxon>
        <taxon>Neopterygii</taxon>
        <taxon>Teleostei</taxon>
        <taxon>Neoteleostei</taxon>
        <taxon>Acanthomorphata</taxon>
        <taxon>Ovalentaria</taxon>
        <taxon>Atherinomorphae</taxon>
        <taxon>Cyprinodontiformes</taxon>
        <taxon>Goodeidae</taxon>
        <taxon>Ilyodon</taxon>
    </lineage>
</organism>
<accession>A0ABV0US96</accession>
<dbReference type="EMBL" id="JAHRIQ010082463">
    <property type="protein sequence ID" value="MEQ2248073.1"/>
    <property type="molecule type" value="Genomic_DNA"/>
</dbReference>